<reference evidence="2 3" key="1">
    <citation type="journal article" date="2018" name="Front. Microbiol.">
        <title>Description and Comparative Genomics of Macrococcus caseolyticus subsp. hominis subsp. nov., Macrococcus goetzii sp. nov., Macrococcus epidermidis sp. nov., and Macrococcus bohemicus sp. nov., Novel Macrococci From Human Clinical Material With Virulence Potential and Suspected Uptake of Foreign DNA by Natural Transformation.</title>
        <authorList>
            <person name="Maslanova I."/>
            <person name="Wertheimer Z."/>
            <person name="Sedlacek I."/>
            <person name="Svec P."/>
            <person name="Indrakova A."/>
            <person name="Kovarovic V."/>
            <person name="Schumann P."/>
            <person name="Sproer C."/>
            <person name="Kralova S."/>
            <person name="Sedo O."/>
            <person name="Kristofova L."/>
            <person name="Vrbovska V."/>
            <person name="Fuzik T."/>
            <person name="Petras P."/>
            <person name="Zdrahal Z."/>
            <person name="Ruzickova V."/>
            <person name="Doskar J."/>
            <person name="Pantucek R."/>
        </authorList>
    </citation>
    <scope>NUCLEOTIDE SEQUENCE [LARGE SCALE GENOMIC DNA]</scope>
    <source>
        <strain evidence="2 3">03/115</strain>
    </source>
</reference>
<evidence type="ECO:0000313" key="3">
    <source>
        <dbReference type="Proteomes" id="UP000249579"/>
    </source>
</evidence>
<organism evidence="2 3">
    <name type="scientific">Macrococcoides bohemicum</name>
    <dbReference type="NCBI Taxonomy" id="1903056"/>
    <lineage>
        <taxon>Bacteria</taxon>
        <taxon>Bacillati</taxon>
        <taxon>Bacillota</taxon>
        <taxon>Bacilli</taxon>
        <taxon>Bacillales</taxon>
        <taxon>Staphylococcaceae</taxon>
        <taxon>Macrococcoides</taxon>
    </lineage>
</organism>
<proteinExistence type="predicted"/>
<feature type="transmembrane region" description="Helical" evidence="1">
    <location>
        <begin position="69"/>
        <end position="87"/>
    </location>
</feature>
<protein>
    <recommendedName>
        <fullName evidence="4">FeoB-associated Cys-rich membrane protein</fullName>
    </recommendedName>
</protein>
<dbReference type="Pfam" id="PF12669">
    <property type="entry name" value="FeoB_associated"/>
    <property type="match status" value="1"/>
</dbReference>
<name>A0A328A4V5_9STAP</name>
<comment type="caution">
    <text evidence="2">The sequence shown here is derived from an EMBL/GenBank/DDBJ whole genome shotgun (WGS) entry which is preliminary data.</text>
</comment>
<keyword evidence="1" id="KW-1133">Transmembrane helix</keyword>
<evidence type="ECO:0008006" key="4">
    <source>
        <dbReference type="Google" id="ProtNLM"/>
    </source>
</evidence>
<dbReference type="Proteomes" id="UP000249579">
    <property type="component" value="Unassembled WGS sequence"/>
</dbReference>
<dbReference type="OrthoDB" id="2326035at2"/>
<feature type="transmembrane region" description="Helical" evidence="1">
    <location>
        <begin position="6"/>
        <end position="25"/>
    </location>
</feature>
<evidence type="ECO:0000313" key="2">
    <source>
        <dbReference type="EMBL" id="RAK48874.1"/>
    </source>
</evidence>
<gene>
    <name evidence="2" type="ORF">BHX94_09495</name>
</gene>
<sequence length="89" mass="10558">MSILINVLLFVLIFGYATYTLYKFFKKSKAGKCNSCDLNDSCGCDNLHQINFDNIKKLRRETRYKNSRFSSLSFNIVFLIIKMKFYWCN</sequence>
<accession>A0A328A4V5</accession>
<keyword evidence="1" id="KW-0472">Membrane</keyword>
<evidence type="ECO:0000256" key="1">
    <source>
        <dbReference type="SAM" id="Phobius"/>
    </source>
</evidence>
<dbReference type="AlphaFoldDB" id="A0A328A4V5"/>
<keyword evidence="1" id="KW-0812">Transmembrane</keyword>
<dbReference type="RefSeq" id="WP_111746378.1">
    <property type="nucleotide sequence ID" value="NZ_DALZDE010000005.1"/>
</dbReference>
<dbReference type="EMBL" id="PZJG01000006">
    <property type="protein sequence ID" value="RAK48874.1"/>
    <property type="molecule type" value="Genomic_DNA"/>
</dbReference>